<protein>
    <submittedName>
        <fullName evidence="2">Uncharacterized protein</fullName>
    </submittedName>
</protein>
<gene>
    <name evidence="2" type="ORF">EEDITHA_LOCUS2729</name>
</gene>
<evidence type="ECO:0000313" key="2">
    <source>
        <dbReference type="EMBL" id="CAH2086336.1"/>
    </source>
</evidence>
<keyword evidence="3" id="KW-1185">Reference proteome</keyword>
<organism evidence="2 3">
    <name type="scientific">Euphydryas editha</name>
    <name type="common">Edith's checkerspot</name>
    <dbReference type="NCBI Taxonomy" id="104508"/>
    <lineage>
        <taxon>Eukaryota</taxon>
        <taxon>Metazoa</taxon>
        <taxon>Ecdysozoa</taxon>
        <taxon>Arthropoda</taxon>
        <taxon>Hexapoda</taxon>
        <taxon>Insecta</taxon>
        <taxon>Pterygota</taxon>
        <taxon>Neoptera</taxon>
        <taxon>Endopterygota</taxon>
        <taxon>Lepidoptera</taxon>
        <taxon>Glossata</taxon>
        <taxon>Ditrysia</taxon>
        <taxon>Papilionoidea</taxon>
        <taxon>Nymphalidae</taxon>
        <taxon>Nymphalinae</taxon>
        <taxon>Euphydryas</taxon>
    </lineage>
</organism>
<dbReference type="AlphaFoldDB" id="A0AAU9THJ5"/>
<accession>A0AAU9THJ5</accession>
<comment type="caution">
    <text evidence="2">The sequence shown here is derived from an EMBL/GenBank/DDBJ whole genome shotgun (WGS) entry which is preliminary data.</text>
</comment>
<dbReference type="Proteomes" id="UP001153954">
    <property type="component" value="Unassembled WGS sequence"/>
</dbReference>
<dbReference type="EMBL" id="CAKOGL010000005">
    <property type="protein sequence ID" value="CAH2086336.1"/>
    <property type="molecule type" value="Genomic_DNA"/>
</dbReference>
<reference evidence="2" key="1">
    <citation type="submission" date="2022-03" db="EMBL/GenBank/DDBJ databases">
        <authorList>
            <person name="Tunstrom K."/>
        </authorList>
    </citation>
    <scope>NUCLEOTIDE SEQUENCE</scope>
</reference>
<name>A0AAU9THJ5_EUPED</name>
<proteinExistence type="predicted"/>
<feature type="region of interest" description="Disordered" evidence="1">
    <location>
        <begin position="16"/>
        <end position="56"/>
    </location>
</feature>
<evidence type="ECO:0000256" key="1">
    <source>
        <dbReference type="SAM" id="MobiDB-lite"/>
    </source>
</evidence>
<feature type="compositionally biased region" description="Acidic residues" evidence="1">
    <location>
        <begin position="19"/>
        <end position="28"/>
    </location>
</feature>
<evidence type="ECO:0000313" key="3">
    <source>
        <dbReference type="Proteomes" id="UP001153954"/>
    </source>
</evidence>
<sequence>MDPRRFYGGIHTIIKDYPDDSTDEDLSDAELRRNRGRHLPPLLIPESDESDSEPEDNILLSQLASSSTMASRAVGPRWRDGFLERAESELQFTGDVALPADVRALETPFQIFKYFLPMIFLNIFMKKPTNMLPKKDLKGLVIFL</sequence>
<feature type="compositionally biased region" description="Acidic residues" evidence="1">
    <location>
        <begin position="46"/>
        <end position="56"/>
    </location>
</feature>